<dbReference type="PROSITE" id="PS50096">
    <property type="entry name" value="IQ"/>
    <property type="match status" value="2"/>
</dbReference>
<dbReference type="PANTHER" id="PTHR13140:SF706">
    <property type="entry name" value="DILUTE CLASS UNCONVENTIONAL MYOSIN, ISOFORM C"/>
    <property type="match status" value="1"/>
</dbReference>
<dbReference type="GO" id="GO:0005524">
    <property type="term" value="F:ATP binding"/>
    <property type="evidence" value="ECO:0007669"/>
    <property type="project" value="UniProtKB-UniRule"/>
</dbReference>
<evidence type="ECO:0000256" key="2">
    <source>
        <dbReference type="ARBA" id="ARBA00022840"/>
    </source>
</evidence>
<dbReference type="Gene3D" id="1.20.5.190">
    <property type="match status" value="1"/>
</dbReference>
<dbReference type="Gene3D" id="1.20.58.530">
    <property type="match status" value="1"/>
</dbReference>
<keyword evidence="5 6" id="KW-0009">Actin-binding</keyword>
<evidence type="ECO:0000313" key="10">
    <source>
        <dbReference type="Proteomes" id="UP000193922"/>
    </source>
</evidence>
<sequence length="1303" mass="145488">MFEPPTAEIIAEALKLLEPYTKGAKAWFEDGDEAWTKGTLVQRKDDTVIGISRLVFVRDDTRITPTAELVAQTSGLTIPSQETGGGLGRKTSVRAPTAAELQKIVARGSRLTGGRISSLQRANDSYVVDIAFSELVEAGVDGGIVPALANPPILDGTADLTALSYLHEPAVLYNLMWRYQQRQIYTYSGVVLVAMNPFESVPMYTGEIMQKYARGESGHDSPHLFAIAEDAYQGMVKEQRNQTIIVYGESGSGKTTSAKYIMRYFAQAHHADTNSQQMSTVENQILATNPVFESFGNAKTTRNDNSSRFGKFLDIKFERRRQQIVGGRIRTFLLERSRVAYQPPTERNYHIFYQLLAGASAELRRQVRLDGRYAGWEAFHYTCQGGAGFGTIAGVDDAADFGETDASLEMVGIDGQQRGDIWRTLAGILHLGNVGFAGSETIGSYVDSGSEEQFAIAAQLLGVAEAKLRQWLTKRQIVTRHDHILAKVNKTQALVIRDSIAKFIYARLFDWILGPINASLMPAHVDESLTSFVGVLDIYGFEHFEHNSFEQGSTIHVFKLEQEEYRREQLTNWTFIGFQDNQPCIDLIEGKPIGILALLDEECRLEQGSRQDRRQVEQPEMAGYFRKPRFSNSAFTIRHYAHEVTYEGDGFLEKNRDTVPDEILDLLAARDPGPASPHTPAMSPVMRASSPAVSPRALAAKSGAARRAAAAASADIGRPEMHYIRCIKPNEAKAAWRFQAPMVLSQLRSCGVIETIRISKAGYPSRVPIRTCNERYADELQPQERALCLHILQACLPDPGLYQLGLTKVFLRAGQWAVLEKKRTLIFERSALVMQRFARGFLVRQGYARMRSAAVTIQRWYRDHLFARRIDQFTRAYAVRVIERNWLECCQRRRRARESAGATSLQALARGVLARRDFGAALRQAHERAAAQRRIEDEQRRKQAESERLRNEQARRNAEKERLRASTQAARQKAILAAEQARNLDAEISELEEEIERARHMDVFSDSDDTSLGGSLSQLHPVPRTPTSADSATVGFGRLVFADSNEARMSLIAAGRAERQQSTALPVLNPQQPRRAEPTSSVRIVPPPLIRRMRDMDPLSKDIYALINEFSIVSDGRYGAVDSHRIIKTEPTYKSPSLSHPASTFPAPGLPHKLHHQTSDITMGAQIYPPRRSWLHGSGTSPTSPSFVVGKVDGTLPAPQPMYANPQSSHSANALTMRQPLQNGNRATLPGDQRTHRRQSSHSNMSVTSNRTQSTDIAGGRHTAARARAWASRQRRSYVQCLFVGLTVPHNFRPRFRDQADVI</sequence>
<reference evidence="9 10" key="1">
    <citation type="submission" date="2016-07" db="EMBL/GenBank/DDBJ databases">
        <title>Pervasive Adenine N6-methylation of Active Genes in Fungi.</title>
        <authorList>
            <consortium name="DOE Joint Genome Institute"/>
            <person name="Mondo S.J."/>
            <person name="Dannebaum R.O."/>
            <person name="Kuo R.C."/>
            <person name="Labutti K."/>
            <person name="Haridas S."/>
            <person name="Kuo A."/>
            <person name="Salamov A."/>
            <person name="Ahrendt S.R."/>
            <person name="Lipzen A."/>
            <person name="Sullivan W."/>
            <person name="Andreopoulos W.B."/>
            <person name="Clum A."/>
            <person name="Lindquist E."/>
            <person name="Daum C."/>
            <person name="Ramamoorthy G.K."/>
            <person name="Gryganskyi A."/>
            <person name="Culley D."/>
            <person name="Magnuson J.K."/>
            <person name="James T.Y."/>
            <person name="O'Malley M.A."/>
            <person name="Stajich J.E."/>
            <person name="Spatafora J.W."/>
            <person name="Visel A."/>
            <person name="Grigoriev I.V."/>
        </authorList>
    </citation>
    <scope>NUCLEOTIDE SEQUENCE [LARGE SCALE GENOMIC DNA]</scope>
    <source>
        <strain evidence="9 10">ATCC 12442</strain>
    </source>
</reference>
<dbReference type="GO" id="GO:0016787">
    <property type="term" value="F:hydrolase activity"/>
    <property type="evidence" value="ECO:0007669"/>
    <property type="project" value="UniProtKB-KW"/>
</dbReference>
<evidence type="ECO:0000256" key="4">
    <source>
        <dbReference type="ARBA" id="ARBA00023175"/>
    </source>
</evidence>
<organism evidence="9 10">
    <name type="scientific">Linderina pennispora</name>
    <dbReference type="NCBI Taxonomy" id="61395"/>
    <lineage>
        <taxon>Eukaryota</taxon>
        <taxon>Fungi</taxon>
        <taxon>Fungi incertae sedis</taxon>
        <taxon>Zoopagomycota</taxon>
        <taxon>Kickxellomycotina</taxon>
        <taxon>Kickxellomycetes</taxon>
        <taxon>Kickxellales</taxon>
        <taxon>Kickxellaceae</taxon>
        <taxon>Linderina</taxon>
    </lineage>
</organism>
<accession>A0A1Y1WBQ0</accession>
<dbReference type="SMART" id="SM00015">
    <property type="entry name" value="IQ"/>
    <property type="match status" value="3"/>
</dbReference>
<keyword evidence="2 6" id="KW-0067">ATP-binding</keyword>
<dbReference type="GO" id="GO:0005737">
    <property type="term" value="C:cytoplasm"/>
    <property type="evidence" value="ECO:0007669"/>
    <property type="project" value="TreeGrafter"/>
</dbReference>
<dbReference type="PRINTS" id="PR00193">
    <property type="entry name" value="MYOSINHEAVY"/>
</dbReference>
<dbReference type="OrthoDB" id="6108017at2759"/>
<dbReference type="STRING" id="61395.A0A1Y1WBQ0"/>
<keyword evidence="10" id="KW-1185">Reference proteome</keyword>
<evidence type="ECO:0000256" key="3">
    <source>
        <dbReference type="ARBA" id="ARBA00023123"/>
    </source>
</evidence>
<dbReference type="Gene3D" id="6.20.240.20">
    <property type="match status" value="1"/>
</dbReference>
<dbReference type="GO" id="GO:0016459">
    <property type="term" value="C:myosin complex"/>
    <property type="evidence" value="ECO:0007669"/>
    <property type="project" value="UniProtKB-KW"/>
</dbReference>
<keyword evidence="3 6" id="KW-0518">Myosin</keyword>
<evidence type="ECO:0000256" key="5">
    <source>
        <dbReference type="ARBA" id="ARBA00023203"/>
    </source>
</evidence>
<comment type="similarity">
    <text evidence="6">Belongs to the TRAFAC class myosin-kinesin ATPase superfamily. Myosin family.</text>
</comment>
<keyword evidence="1 6" id="KW-0547">Nucleotide-binding</keyword>
<dbReference type="InterPro" id="IPR036961">
    <property type="entry name" value="Kinesin_motor_dom_sf"/>
</dbReference>
<dbReference type="GO" id="GO:0007015">
    <property type="term" value="P:actin filament organization"/>
    <property type="evidence" value="ECO:0007669"/>
    <property type="project" value="TreeGrafter"/>
</dbReference>
<dbReference type="FunFam" id="1.10.10.820:FF:000001">
    <property type="entry name" value="Myosin heavy chain"/>
    <property type="match status" value="1"/>
</dbReference>
<dbReference type="SMART" id="SM00242">
    <property type="entry name" value="MYSc"/>
    <property type="match status" value="1"/>
</dbReference>
<keyword evidence="9" id="KW-0378">Hydrolase</keyword>
<evidence type="ECO:0000256" key="1">
    <source>
        <dbReference type="ARBA" id="ARBA00022741"/>
    </source>
</evidence>
<dbReference type="RefSeq" id="XP_040744384.1">
    <property type="nucleotide sequence ID" value="XM_040890301.1"/>
</dbReference>
<dbReference type="GO" id="GO:0000146">
    <property type="term" value="F:microfilament motor activity"/>
    <property type="evidence" value="ECO:0007669"/>
    <property type="project" value="TreeGrafter"/>
</dbReference>
<evidence type="ECO:0000256" key="6">
    <source>
        <dbReference type="PROSITE-ProRule" id="PRU00782"/>
    </source>
</evidence>
<dbReference type="EMBL" id="MCFD01000005">
    <property type="protein sequence ID" value="ORX70805.1"/>
    <property type="molecule type" value="Genomic_DNA"/>
</dbReference>
<feature type="domain" description="Myosin motor" evidence="8">
    <location>
        <begin position="155"/>
        <end position="824"/>
    </location>
</feature>
<dbReference type="Gene3D" id="1.10.10.820">
    <property type="match status" value="1"/>
</dbReference>
<protein>
    <submittedName>
        <fullName evidence="9">p-loop containing nucleoside triphosphate hydrolase protein</fullName>
    </submittedName>
</protein>
<evidence type="ECO:0000313" key="9">
    <source>
        <dbReference type="EMBL" id="ORX70805.1"/>
    </source>
</evidence>
<dbReference type="InterPro" id="IPR000048">
    <property type="entry name" value="IQ_motif_EF-hand-BS"/>
</dbReference>
<feature type="binding site" evidence="6">
    <location>
        <begin position="248"/>
        <end position="255"/>
    </location>
    <ligand>
        <name>ATP</name>
        <dbReference type="ChEBI" id="CHEBI:30616"/>
    </ligand>
</feature>
<feature type="compositionally biased region" description="Basic and acidic residues" evidence="7">
    <location>
        <begin position="929"/>
        <end position="964"/>
    </location>
</feature>
<feature type="region of interest" description="Disordered" evidence="7">
    <location>
        <begin position="1222"/>
        <end position="1261"/>
    </location>
</feature>
<evidence type="ECO:0000256" key="7">
    <source>
        <dbReference type="SAM" id="MobiDB-lite"/>
    </source>
</evidence>
<dbReference type="PROSITE" id="PS51456">
    <property type="entry name" value="MYOSIN_MOTOR"/>
    <property type="match status" value="1"/>
</dbReference>
<feature type="region of interest" description="Disordered" evidence="7">
    <location>
        <begin position="929"/>
        <end position="966"/>
    </location>
</feature>
<evidence type="ECO:0000259" key="8">
    <source>
        <dbReference type="PROSITE" id="PS51456"/>
    </source>
</evidence>
<keyword evidence="4 6" id="KW-0505">Motor protein</keyword>
<dbReference type="Pfam" id="PF00063">
    <property type="entry name" value="Myosin_head"/>
    <property type="match status" value="1"/>
</dbReference>
<dbReference type="Proteomes" id="UP000193922">
    <property type="component" value="Unassembled WGS sequence"/>
</dbReference>
<comment type="caution">
    <text evidence="9">The sequence shown here is derived from an EMBL/GenBank/DDBJ whole genome shotgun (WGS) entry which is preliminary data.</text>
</comment>
<dbReference type="GeneID" id="63806949"/>
<dbReference type="Gene3D" id="1.20.120.720">
    <property type="entry name" value="Myosin VI head, motor domain, U50 subdomain"/>
    <property type="match status" value="1"/>
</dbReference>
<dbReference type="GO" id="GO:0016020">
    <property type="term" value="C:membrane"/>
    <property type="evidence" value="ECO:0007669"/>
    <property type="project" value="TreeGrafter"/>
</dbReference>
<gene>
    <name evidence="9" type="ORF">DL89DRAFT_292407</name>
</gene>
<dbReference type="InterPro" id="IPR027417">
    <property type="entry name" value="P-loop_NTPase"/>
</dbReference>
<name>A0A1Y1WBQ0_9FUNG</name>
<feature type="region of interest" description="Actin-binding" evidence="6">
    <location>
        <begin position="709"/>
        <end position="731"/>
    </location>
</feature>
<dbReference type="Pfam" id="PF00612">
    <property type="entry name" value="IQ"/>
    <property type="match status" value="2"/>
</dbReference>
<feature type="compositionally biased region" description="Polar residues" evidence="7">
    <location>
        <begin position="1241"/>
        <end position="1256"/>
    </location>
</feature>
<dbReference type="PANTHER" id="PTHR13140">
    <property type="entry name" value="MYOSIN"/>
    <property type="match status" value="1"/>
</dbReference>
<dbReference type="Gene3D" id="3.40.850.10">
    <property type="entry name" value="Kinesin motor domain"/>
    <property type="match status" value="1"/>
</dbReference>
<feature type="region of interest" description="Disordered" evidence="7">
    <location>
        <begin position="670"/>
        <end position="689"/>
    </location>
</feature>
<proteinExistence type="inferred from homology"/>
<dbReference type="InterPro" id="IPR001609">
    <property type="entry name" value="Myosin_head_motor_dom-like"/>
</dbReference>
<dbReference type="GO" id="GO:0051015">
    <property type="term" value="F:actin filament binding"/>
    <property type="evidence" value="ECO:0007669"/>
    <property type="project" value="TreeGrafter"/>
</dbReference>
<dbReference type="SUPFAM" id="SSF52540">
    <property type="entry name" value="P-loop containing nucleoside triphosphate hydrolases"/>
    <property type="match status" value="1"/>
</dbReference>